<dbReference type="InterPro" id="IPR006151">
    <property type="entry name" value="Shikm_DH/Glu-tRNA_Rdtase"/>
</dbReference>
<dbReference type="InterPro" id="IPR013708">
    <property type="entry name" value="Shikimate_DH-bd_N"/>
</dbReference>
<dbReference type="Pfam" id="PF18317">
    <property type="entry name" value="SDH_C"/>
    <property type="match status" value="1"/>
</dbReference>
<comment type="similarity">
    <text evidence="6">Belongs to the shikimate dehydrogenase family.</text>
</comment>
<protein>
    <recommendedName>
        <fullName evidence="1 6">Shikimate dehydrogenase (NADP(+))</fullName>
        <shortName evidence="6">SDH</shortName>
        <ecNumber evidence="1 6">1.1.1.25</ecNumber>
    </recommendedName>
</protein>
<evidence type="ECO:0000256" key="2">
    <source>
        <dbReference type="ARBA" id="ARBA00022605"/>
    </source>
</evidence>
<dbReference type="CDD" id="cd01065">
    <property type="entry name" value="NAD_bind_Shikimate_DH"/>
    <property type="match status" value="1"/>
</dbReference>
<dbReference type="EC" id="1.1.1.25" evidence="1 6"/>
<dbReference type="GeneID" id="89230469"/>
<comment type="pathway">
    <text evidence="6">Metabolic intermediate biosynthesis; chorismate biosynthesis; chorismate from D-erythrose 4-phosphate and phosphoenolpyruvate: step 4/7.</text>
</comment>
<evidence type="ECO:0000259" key="8">
    <source>
        <dbReference type="Pfam" id="PF08501"/>
    </source>
</evidence>
<dbReference type="PANTHER" id="PTHR21089">
    <property type="entry name" value="SHIKIMATE DEHYDROGENASE"/>
    <property type="match status" value="1"/>
</dbReference>
<feature type="binding site" evidence="6">
    <location>
        <position position="242"/>
    </location>
    <ligand>
        <name>shikimate</name>
        <dbReference type="ChEBI" id="CHEBI:36208"/>
    </ligand>
</feature>
<keyword evidence="4 6" id="KW-0560">Oxidoreductase</keyword>
<dbReference type="Gene3D" id="3.40.50.10860">
    <property type="entry name" value="Leucine Dehydrogenase, chain A, domain 1"/>
    <property type="match status" value="1"/>
</dbReference>
<dbReference type="Pfam" id="PF01488">
    <property type="entry name" value="Shikimate_DH"/>
    <property type="match status" value="1"/>
</dbReference>
<dbReference type="GO" id="GO:0009423">
    <property type="term" value="P:chorismate biosynthetic process"/>
    <property type="evidence" value="ECO:0007669"/>
    <property type="project" value="UniProtKB-UniRule"/>
</dbReference>
<feature type="binding site" evidence="6">
    <location>
        <position position="65"/>
    </location>
    <ligand>
        <name>shikimate</name>
        <dbReference type="ChEBI" id="CHEBI:36208"/>
    </ligand>
</feature>
<evidence type="ECO:0000256" key="3">
    <source>
        <dbReference type="ARBA" id="ARBA00022857"/>
    </source>
</evidence>
<feature type="binding site" evidence="6">
    <location>
        <position position="263"/>
    </location>
    <ligand>
        <name>NADP(+)</name>
        <dbReference type="ChEBI" id="CHEBI:58349"/>
    </ligand>
</feature>
<dbReference type="GO" id="GO:0008652">
    <property type="term" value="P:amino acid biosynthetic process"/>
    <property type="evidence" value="ECO:0007669"/>
    <property type="project" value="UniProtKB-KW"/>
</dbReference>
<dbReference type="Proteomes" id="UP001303587">
    <property type="component" value="Chromosome"/>
</dbReference>
<dbReference type="AlphaFoldDB" id="A0AA96ZWC9"/>
<comment type="subunit">
    <text evidence="6">Homodimer.</text>
</comment>
<dbReference type="RefSeq" id="WP_338102154.1">
    <property type="nucleotide sequence ID" value="NZ_CP131060.1"/>
</dbReference>
<dbReference type="Pfam" id="PF08501">
    <property type="entry name" value="Shikimate_dh_N"/>
    <property type="match status" value="1"/>
</dbReference>
<comment type="function">
    <text evidence="6">Involved in the biosynthesis of the chorismate, which leads to the biosynthesis of aromatic amino acids. Catalyzes the reversible NADPH linked reduction of 3-dehydroshikimate (DHSA) to yield shikimate (SA).</text>
</comment>
<feature type="domain" description="Shikimate dehydrogenase substrate binding N-terminal" evidence="8">
    <location>
        <begin position="10"/>
        <end position="93"/>
    </location>
</feature>
<accession>A0AA96ZWC9</accession>
<dbReference type="NCBIfam" id="TIGR00507">
    <property type="entry name" value="aroE"/>
    <property type="match status" value="1"/>
</dbReference>
<dbReference type="GO" id="GO:0019632">
    <property type="term" value="P:shikimate metabolic process"/>
    <property type="evidence" value="ECO:0007669"/>
    <property type="project" value="InterPro"/>
</dbReference>
<feature type="binding site" evidence="6">
    <location>
        <position position="240"/>
    </location>
    <ligand>
        <name>NADP(+)</name>
        <dbReference type="ChEBI" id="CHEBI:58349"/>
    </ligand>
</feature>
<evidence type="ECO:0000259" key="7">
    <source>
        <dbReference type="Pfam" id="PF01488"/>
    </source>
</evidence>
<evidence type="ECO:0000313" key="10">
    <source>
        <dbReference type="EMBL" id="WNY25807.1"/>
    </source>
</evidence>
<dbReference type="GO" id="GO:0009073">
    <property type="term" value="P:aromatic amino acid family biosynthetic process"/>
    <property type="evidence" value="ECO:0007669"/>
    <property type="project" value="UniProtKB-KW"/>
</dbReference>
<dbReference type="SUPFAM" id="SSF53223">
    <property type="entry name" value="Aminoacid dehydrogenase-like, N-terminal domain"/>
    <property type="match status" value="1"/>
</dbReference>
<comment type="catalytic activity">
    <reaction evidence="6">
        <text>shikimate + NADP(+) = 3-dehydroshikimate + NADPH + H(+)</text>
        <dbReference type="Rhea" id="RHEA:17737"/>
        <dbReference type="ChEBI" id="CHEBI:15378"/>
        <dbReference type="ChEBI" id="CHEBI:16630"/>
        <dbReference type="ChEBI" id="CHEBI:36208"/>
        <dbReference type="ChEBI" id="CHEBI:57783"/>
        <dbReference type="ChEBI" id="CHEBI:58349"/>
        <dbReference type="EC" id="1.1.1.25"/>
    </reaction>
</comment>
<evidence type="ECO:0000256" key="5">
    <source>
        <dbReference type="ARBA" id="ARBA00023141"/>
    </source>
</evidence>
<dbReference type="InterPro" id="IPR046346">
    <property type="entry name" value="Aminoacid_DH-like_N_sf"/>
</dbReference>
<feature type="binding site" evidence="6">
    <location>
        <position position="106"/>
    </location>
    <ligand>
        <name>shikimate</name>
        <dbReference type="ChEBI" id="CHEBI:36208"/>
    </ligand>
</feature>
<feature type="domain" description="SDH C-terminal" evidence="9">
    <location>
        <begin position="265"/>
        <end position="293"/>
    </location>
</feature>
<feature type="binding site" evidence="6">
    <location>
        <begin position="18"/>
        <end position="20"/>
    </location>
    <ligand>
        <name>shikimate</name>
        <dbReference type="ChEBI" id="CHEBI:36208"/>
    </ligand>
</feature>
<dbReference type="InterPro" id="IPR041121">
    <property type="entry name" value="SDH_C"/>
</dbReference>
<evidence type="ECO:0000256" key="1">
    <source>
        <dbReference type="ARBA" id="ARBA00012962"/>
    </source>
</evidence>
<feature type="active site" description="Proton acceptor" evidence="6">
    <location>
        <position position="69"/>
    </location>
</feature>
<feature type="binding site" evidence="6">
    <location>
        <position position="91"/>
    </location>
    <ligand>
        <name>shikimate</name>
        <dbReference type="ChEBI" id="CHEBI:36208"/>
    </ligand>
</feature>
<feature type="domain" description="Quinate/shikimate 5-dehydrogenase/glutamyl-tRNA reductase" evidence="7">
    <location>
        <begin position="119"/>
        <end position="197"/>
    </location>
</feature>
<feature type="binding site" evidence="6">
    <location>
        <position position="270"/>
    </location>
    <ligand>
        <name>shikimate</name>
        <dbReference type="ChEBI" id="CHEBI:36208"/>
    </ligand>
</feature>
<keyword evidence="2 6" id="KW-0028">Amino-acid biosynthesis</keyword>
<keyword evidence="3 6" id="KW-0521">NADP</keyword>
<feature type="binding site" evidence="6">
    <location>
        <begin position="153"/>
        <end position="158"/>
    </location>
    <ligand>
        <name>NADP(+)</name>
        <dbReference type="ChEBI" id="CHEBI:58349"/>
    </ligand>
</feature>
<keyword evidence="11" id="KW-1185">Reference proteome</keyword>
<reference evidence="10 11" key="1">
    <citation type="submission" date="2023-07" db="EMBL/GenBank/DDBJ databases">
        <title>Closed genoem sequence of Methanosarcinaceae archaeon Ac7.</title>
        <authorList>
            <person name="Poehlein A."/>
            <person name="Protasov E."/>
            <person name="Platt K."/>
            <person name="Reeh H."/>
            <person name="Daniel R."/>
            <person name="Brune A."/>
        </authorList>
    </citation>
    <scope>NUCLEOTIDE SEQUENCE [LARGE SCALE GENOMIC DNA]</scope>
    <source>
        <strain evidence="10 11">Ac7</strain>
    </source>
</reference>
<proteinExistence type="inferred from homology"/>
<evidence type="ECO:0000313" key="11">
    <source>
        <dbReference type="Proteomes" id="UP001303587"/>
    </source>
</evidence>
<dbReference type="Gene3D" id="3.40.50.720">
    <property type="entry name" value="NAD(P)-binding Rossmann-like Domain"/>
    <property type="match status" value="1"/>
</dbReference>
<keyword evidence="5 6" id="KW-0057">Aromatic amino acid biosynthesis</keyword>
<dbReference type="EMBL" id="CP131060">
    <property type="protein sequence ID" value="WNY25807.1"/>
    <property type="molecule type" value="Genomic_DNA"/>
</dbReference>
<evidence type="ECO:0000256" key="6">
    <source>
        <dbReference type="HAMAP-Rule" id="MF_00222"/>
    </source>
</evidence>
<sequence length="300" mass="32681">MNSNPQKYGVFGDPIHHSLSPAMHKAAFSNLGLSAVYDAFLVKPEDLEKSILKAKDDGFCGLNLTIPHKESVLKFDFISPDPFSKMVGAANTLRFSSNGIEAFNTDAMGALLALESENFHTDGKNILIIGAGGASRSISFLFGLRKNPVKIVNRTAEKAEKLAVEIQEKTGNLNVSGGGFSNLLPDIARADIIIQTTELGMGKYENVSVFDQLESDLKNENLRVAELKKYLTPESVVFDIVYNPAETKFLREAKAAGAQTMNGTMMLVYQGALAFEIWTGKKPDISVMKNAVLKALDSRK</sequence>
<dbReference type="PANTHER" id="PTHR21089:SF1">
    <property type="entry name" value="BIFUNCTIONAL 3-DEHYDROQUINATE DEHYDRATASE_SHIKIMATE DEHYDROGENASE, CHLOROPLASTIC"/>
    <property type="match status" value="1"/>
</dbReference>
<dbReference type="HAMAP" id="MF_00222">
    <property type="entry name" value="Shikimate_DH_AroE"/>
    <property type="match status" value="1"/>
</dbReference>
<feature type="binding site" evidence="6">
    <location>
        <begin position="130"/>
        <end position="134"/>
    </location>
    <ligand>
        <name>NADP(+)</name>
        <dbReference type="ChEBI" id="CHEBI:58349"/>
    </ligand>
</feature>
<evidence type="ECO:0000259" key="9">
    <source>
        <dbReference type="Pfam" id="PF18317"/>
    </source>
</evidence>
<name>A0AA96ZWC9_9EURY</name>
<dbReference type="SUPFAM" id="SSF51735">
    <property type="entry name" value="NAD(P)-binding Rossmann-fold domains"/>
    <property type="match status" value="1"/>
</dbReference>
<gene>
    <name evidence="6 10" type="primary">aroE</name>
    <name evidence="10" type="ORF">MsAc7_13690</name>
</gene>
<dbReference type="GO" id="GO:0050661">
    <property type="term" value="F:NADP binding"/>
    <property type="evidence" value="ECO:0007669"/>
    <property type="project" value="InterPro"/>
</dbReference>
<comment type="caution">
    <text evidence="6">Lacks conserved residue(s) required for the propagation of feature annotation.</text>
</comment>
<organism evidence="10 11">
    <name type="scientific">Methanolapillus millepedarum</name>
    <dbReference type="NCBI Taxonomy" id="3028296"/>
    <lineage>
        <taxon>Archaea</taxon>
        <taxon>Methanobacteriati</taxon>
        <taxon>Methanobacteriota</taxon>
        <taxon>Stenosarchaea group</taxon>
        <taxon>Methanomicrobia</taxon>
        <taxon>Methanosarcinales</taxon>
        <taxon>Methanosarcinaceae</taxon>
        <taxon>Methanolapillus</taxon>
    </lineage>
</organism>
<dbReference type="InterPro" id="IPR011342">
    <property type="entry name" value="Shikimate_DH"/>
</dbReference>
<dbReference type="GO" id="GO:0004764">
    <property type="term" value="F:shikimate 3-dehydrogenase (NADP+) activity"/>
    <property type="evidence" value="ECO:0007669"/>
    <property type="project" value="UniProtKB-UniRule"/>
</dbReference>
<dbReference type="InterPro" id="IPR022893">
    <property type="entry name" value="Shikimate_DH_fam"/>
</dbReference>
<evidence type="ECO:0000256" key="4">
    <source>
        <dbReference type="ARBA" id="ARBA00023002"/>
    </source>
</evidence>
<dbReference type="InterPro" id="IPR036291">
    <property type="entry name" value="NAD(P)-bd_dom_sf"/>
</dbReference>